<sequence length="91" mass="10288">MRELVRITVWILLLCGSVSFSFQEETQFKIDGKVIELEESNFESAISTFDLILVDFYAPRCGHCKRLAPQIAVDNDGAESSGSDYFDEDET</sequence>
<accession>A0ACC1AEG4</accession>
<gene>
    <name evidence="1" type="ORF">Patl1_07777</name>
</gene>
<name>A0ACC1AEG4_9ROSI</name>
<keyword evidence="2" id="KW-1185">Reference proteome</keyword>
<comment type="caution">
    <text evidence="1">The sequence shown here is derived from an EMBL/GenBank/DDBJ whole genome shotgun (WGS) entry which is preliminary data.</text>
</comment>
<evidence type="ECO:0000313" key="2">
    <source>
        <dbReference type="Proteomes" id="UP001164250"/>
    </source>
</evidence>
<evidence type="ECO:0000313" key="1">
    <source>
        <dbReference type="EMBL" id="KAJ0085909.1"/>
    </source>
</evidence>
<dbReference type="EMBL" id="CM047906">
    <property type="protein sequence ID" value="KAJ0085909.1"/>
    <property type="molecule type" value="Genomic_DNA"/>
</dbReference>
<reference evidence="2" key="1">
    <citation type="journal article" date="2023" name="G3 (Bethesda)">
        <title>Genome assembly and association tests identify interacting loci associated with vigor, precocity, and sex in interspecific pistachio rootstocks.</title>
        <authorList>
            <person name="Palmer W."/>
            <person name="Jacygrad E."/>
            <person name="Sagayaradj S."/>
            <person name="Cavanaugh K."/>
            <person name="Han R."/>
            <person name="Bertier L."/>
            <person name="Beede B."/>
            <person name="Kafkas S."/>
            <person name="Golino D."/>
            <person name="Preece J."/>
            <person name="Michelmore R."/>
        </authorList>
    </citation>
    <scope>NUCLEOTIDE SEQUENCE [LARGE SCALE GENOMIC DNA]</scope>
</reference>
<protein>
    <submittedName>
        <fullName evidence="1">Uncharacterized protein</fullName>
    </submittedName>
</protein>
<dbReference type="Proteomes" id="UP001164250">
    <property type="component" value="Chromosome 10"/>
</dbReference>
<proteinExistence type="predicted"/>
<organism evidence="1 2">
    <name type="scientific">Pistacia atlantica</name>
    <dbReference type="NCBI Taxonomy" id="434234"/>
    <lineage>
        <taxon>Eukaryota</taxon>
        <taxon>Viridiplantae</taxon>
        <taxon>Streptophyta</taxon>
        <taxon>Embryophyta</taxon>
        <taxon>Tracheophyta</taxon>
        <taxon>Spermatophyta</taxon>
        <taxon>Magnoliopsida</taxon>
        <taxon>eudicotyledons</taxon>
        <taxon>Gunneridae</taxon>
        <taxon>Pentapetalae</taxon>
        <taxon>rosids</taxon>
        <taxon>malvids</taxon>
        <taxon>Sapindales</taxon>
        <taxon>Anacardiaceae</taxon>
        <taxon>Pistacia</taxon>
    </lineage>
</organism>